<sequence length="196" mass="23251">MLHSTKSQLARLYSTKQHTRSKNHYDTLNITPYATQSEVKSAYYKLTLQYHPDKNKSKYAKQKFQDVSEAYEVLSNHDQRKIYDREIMIRQQPVSTTTQEPISDDKHKVYSGSSRIYNFDAWTHAHYGKQMYAARIRRQAYENMKAMEELDTRSKKSLPYIEFALFLVTLVFVAMSFREKFDVPVSQRHKTESKDK</sequence>
<dbReference type="SUPFAM" id="SSF46565">
    <property type="entry name" value="Chaperone J-domain"/>
    <property type="match status" value="1"/>
</dbReference>
<evidence type="ECO:0000313" key="3">
    <source>
        <dbReference type="EMBL" id="KYN36685.1"/>
    </source>
</evidence>
<name>A0A195F7U5_9HYME</name>
<dbReference type="Pfam" id="PF00226">
    <property type="entry name" value="DnaJ"/>
    <property type="match status" value="1"/>
</dbReference>
<dbReference type="PROSITE" id="PS50076">
    <property type="entry name" value="DNAJ_2"/>
    <property type="match status" value="1"/>
</dbReference>
<dbReference type="InterPro" id="IPR018253">
    <property type="entry name" value="DnaJ_domain_CS"/>
</dbReference>
<dbReference type="InterPro" id="IPR001623">
    <property type="entry name" value="DnaJ_domain"/>
</dbReference>
<dbReference type="Gene3D" id="1.10.287.110">
    <property type="entry name" value="DnaJ domain"/>
    <property type="match status" value="1"/>
</dbReference>
<dbReference type="Proteomes" id="UP000078541">
    <property type="component" value="Unassembled WGS sequence"/>
</dbReference>
<dbReference type="AlphaFoldDB" id="A0A195F7U5"/>
<evidence type="ECO:0000313" key="4">
    <source>
        <dbReference type="Proteomes" id="UP000078541"/>
    </source>
</evidence>
<keyword evidence="1" id="KW-0472">Membrane</keyword>
<keyword evidence="4" id="KW-1185">Reference proteome</keyword>
<dbReference type="PRINTS" id="PR00625">
    <property type="entry name" value="JDOMAIN"/>
</dbReference>
<dbReference type="PANTHER" id="PTHR44873">
    <property type="entry name" value="DNAJ HOMOLOG SUBFAMILY C MEMBER 30, MITOCHONDRIAL"/>
    <property type="match status" value="1"/>
</dbReference>
<dbReference type="STRING" id="34720.A0A195F7U5"/>
<dbReference type="PANTHER" id="PTHR44873:SF1">
    <property type="entry name" value="DNAJ HOMOLOG SUBFAMILY C MEMBER 30, MITOCHONDRIAL"/>
    <property type="match status" value="1"/>
</dbReference>
<reference evidence="3 4" key="1">
    <citation type="submission" date="2016-03" db="EMBL/GenBank/DDBJ databases">
        <title>Trachymyrmex septentrionalis WGS genome.</title>
        <authorList>
            <person name="Nygaard S."/>
            <person name="Hu H."/>
            <person name="Boomsma J."/>
            <person name="Zhang G."/>
        </authorList>
    </citation>
    <scope>NUCLEOTIDE SEQUENCE [LARGE SCALE GENOMIC DNA]</scope>
    <source>
        <strain evidence="3">Tsep2-gDNA-1</strain>
        <tissue evidence="3">Whole body</tissue>
    </source>
</reference>
<dbReference type="InterPro" id="IPR053025">
    <property type="entry name" value="Mito_ATP_Synthase-Asso"/>
</dbReference>
<dbReference type="PROSITE" id="PS00636">
    <property type="entry name" value="DNAJ_1"/>
    <property type="match status" value="1"/>
</dbReference>
<dbReference type="SMART" id="SM00271">
    <property type="entry name" value="DnaJ"/>
    <property type="match status" value="1"/>
</dbReference>
<evidence type="ECO:0000259" key="2">
    <source>
        <dbReference type="PROSITE" id="PS50076"/>
    </source>
</evidence>
<feature type="transmembrane region" description="Helical" evidence="1">
    <location>
        <begin position="157"/>
        <end position="177"/>
    </location>
</feature>
<dbReference type="InterPro" id="IPR036869">
    <property type="entry name" value="J_dom_sf"/>
</dbReference>
<feature type="domain" description="J" evidence="2">
    <location>
        <begin position="23"/>
        <end position="87"/>
    </location>
</feature>
<keyword evidence="1" id="KW-0812">Transmembrane</keyword>
<keyword evidence="1" id="KW-1133">Transmembrane helix</keyword>
<accession>A0A195F7U5</accession>
<gene>
    <name evidence="3" type="ORF">ALC56_08476</name>
</gene>
<evidence type="ECO:0000256" key="1">
    <source>
        <dbReference type="SAM" id="Phobius"/>
    </source>
</evidence>
<protein>
    <submittedName>
        <fullName evidence="3">DnaJ like protein subfamily C member 30</fullName>
    </submittedName>
</protein>
<dbReference type="EMBL" id="KQ981727">
    <property type="protein sequence ID" value="KYN36685.1"/>
    <property type="molecule type" value="Genomic_DNA"/>
</dbReference>
<proteinExistence type="predicted"/>
<organism evidence="3 4">
    <name type="scientific">Trachymyrmex septentrionalis</name>
    <dbReference type="NCBI Taxonomy" id="34720"/>
    <lineage>
        <taxon>Eukaryota</taxon>
        <taxon>Metazoa</taxon>
        <taxon>Ecdysozoa</taxon>
        <taxon>Arthropoda</taxon>
        <taxon>Hexapoda</taxon>
        <taxon>Insecta</taxon>
        <taxon>Pterygota</taxon>
        <taxon>Neoptera</taxon>
        <taxon>Endopterygota</taxon>
        <taxon>Hymenoptera</taxon>
        <taxon>Apocrita</taxon>
        <taxon>Aculeata</taxon>
        <taxon>Formicoidea</taxon>
        <taxon>Formicidae</taxon>
        <taxon>Myrmicinae</taxon>
        <taxon>Trachymyrmex</taxon>
    </lineage>
</organism>
<dbReference type="CDD" id="cd06257">
    <property type="entry name" value="DnaJ"/>
    <property type="match status" value="1"/>
</dbReference>